<dbReference type="InterPro" id="IPR050121">
    <property type="entry name" value="Cytochrome_P450_monoxygenase"/>
</dbReference>
<name>A0A0N0NKX9_9EURO</name>
<protein>
    <submittedName>
        <fullName evidence="9">Averantin hydroxylase</fullName>
    </submittedName>
</protein>
<evidence type="ECO:0000256" key="8">
    <source>
        <dbReference type="SAM" id="Phobius"/>
    </source>
</evidence>
<comment type="cofactor">
    <cofactor evidence="1">
        <name>heme</name>
        <dbReference type="ChEBI" id="CHEBI:30413"/>
    </cofactor>
</comment>
<dbReference type="GeneID" id="28736166"/>
<evidence type="ECO:0000256" key="5">
    <source>
        <dbReference type="ARBA" id="ARBA00023002"/>
    </source>
</evidence>
<evidence type="ECO:0000256" key="3">
    <source>
        <dbReference type="ARBA" id="ARBA00022617"/>
    </source>
</evidence>
<dbReference type="GO" id="GO:0016705">
    <property type="term" value="F:oxidoreductase activity, acting on paired donors, with incorporation or reduction of molecular oxygen"/>
    <property type="evidence" value="ECO:0007669"/>
    <property type="project" value="InterPro"/>
</dbReference>
<evidence type="ECO:0000313" key="9">
    <source>
        <dbReference type="EMBL" id="KPI38548.1"/>
    </source>
</evidence>
<organism evidence="9 10">
    <name type="scientific">Cyphellophora attinorum</name>
    <dbReference type="NCBI Taxonomy" id="1664694"/>
    <lineage>
        <taxon>Eukaryota</taxon>
        <taxon>Fungi</taxon>
        <taxon>Dikarya</taxon>
        <taxon>Ascomycota</taxon>
        <taxon>Pezizomycotina</taxon>
        <taxon>Eurotiomycetes</taxon>
        <taxon>Chaetothyriomycetidae</taxon>
        <taxon>Chaetothyriales</taxon>
        <taxon>Cyphellophoraceae</taxon>
        <taxon>Cyphellophora</taxon>
    </lineage>
</organism>
<dbReference type="Proteomes" id="UP000038010">
    <property type="component" value="Unassembled WGS sequence"/>
</dbReference>
<dbReference type="GO" id="GO:0004497">
    <property type="term" value="F:monooxygenase activity"/>
    <property type="evidence" value="ECO:0007669"/>
    <property type="project" value="UniProtKB-KW"/>
</dbReference>
<reference evidence="9 10" key="1">
    <citation type="submission" date="2015-06" db="EMBL/GenBank/DDBJ databases">
        <title>Draft genome of the ant-associated black yeast Phialophora attae CBS 131958.</title>
        <authorList>
            <person name="Moreno L.F."/>
            <person name="Stielow B.J."/>
            <person name="de Hoog S."/>
            <person name="Vicente V.A."/>
            <person name="Weiss V.A."/>
            <person name="de Vries M."/>
            <person name="Cruz L.M."/>
            <person name="Souza E.M."/>
        </authorList>
    </citation>
    <scope>NUCLEOTIDE SEQUENCE [LARGE SCALE GENOMIC DNA]</scope>
    <source>
        <strain evidence="9 10">CBS 131958</strain>
    </source>
</reference>
<feature type="transmembrane region" description="Helical" evidence="8">
    <location>
        <begin position="12"/>
        <end position="34"/>
    </location>
</feature>
<dbReference type="AlphaFoldDB" id="A0A0N0NKX9"/>
<keyword evidence="10" id="KW-1185">Reference proteome</keyword>
<dbReference type="GO" id="GO:0005506">
    <property type="term" value="F:iron ion binding"/>
    <property type="evidence" value="ECO:0007669"/>
    <property type="project" value="InterPro"/>
</dbReference>
<dbReference type="GO" id="GO:0020037">
    <property type="term" value="F:heme binding"/>
    <property type="evidence" value="ECO:0007669"/>
    <property type="project" value="InterPro"/>
</dbReference>
<keyword evidence="4" id="KW-0479">Metal-binding</keyword>
<keyword evidence="8" id="KW-0812">Transmembrane</keyword>
<proteinExistence type="inferred from homology"/>
<dbReference type="EMBL" id="LFJN01000018">
    <property type="protein sequence ID" value="KPI38548.1"/>
    <property type="molecule type" value="Genomic_DNA"/>
</dbReference>
<dbReference type="RefSeq" id="XP_017998511.1">
    <property type="nucleotide sequence ID" value="XM_018144286.1"/>
</dbReference>
<keyword evidence="8" id="KW-0472">Membrane</keyword>
<dbReference type="STRING" id="1664694.A0A0N0NKX9"/>
<evidence type="ECO:0000256" key="7">
    <source>
        <dbReference type="ARBA" id="ARBA00023033"/>
    </source>
</evidence>
<keyword evidence="3" id="KW-0349">Heme</keyword>
<comment type="similarity">
    <text evidence="2">Belongs to the cytochrome P450 family.</text>
</comment>
<sequence length="222" mass="24528">MLLNRVDFDVLTLGQVGVLVLLAGIPLVGLYKILHNLFLHPLRSYPGPLLARATLFPSAYHAIKGDFYLWLSSAHHEYGPTVRLAPNGLSFTDPAGWNDIYNAKPQLPKAQFSFPPRQEGTGEGILMATDEMHARLRRLIGPGFSGRAIEEMEPVLQQKTSLLVEGLRDAGNQGEVPLNMQDWAQFVVTDIIGVLAMGVEFECLEKRDIISGPAYLIPPSKR</sequence>
<evidence type="ECO:0000256" key="2">
    <source>
        <dbReference type="ARBA" id="ARBA00010617"/>
    </source>
</evidence>
<dbReference type="Gene3D" id="1.10.630.10">
    <property type="entry name" value="Cytochrome P450"/>
    <property type="match status" value="1"/>
</dbReference>
<dbReference type="InterPro" id="IPR001128">
    <property type="entry name" value="Cyt_P450"/>
</dbReference>
<gene>
    <name evidence="9" type="ORF">AB675_4168</name>
</gene>
<dbReference type="PANTHER" id="PTHR24305">
    <property type="entry name" value="CYTOCHROME P450"/>
    <property type="match status" value="1"/>
</dbReference>
<evidence type="ECO:0000256" key="6">
    <source>
        <dbReference type="ARBA" id="ARBA00023004"/>
    </source>
</evidence>
<dbReference type="Pfam" id="PF00067">
    <property type="entry name" value="p450"/>
    <property type="match status" value="1"/>
</dbReference>
<evidence type="ECO:0000256" key="1">
    <source>
        <dbReference type="ARBA" id="ARBA00001971"/>
    </source>
</evidence>
<accession>A0A0N0NKX9</accession>
<keyword evidence="7" id="KW-0503">Monooxygenase</keyword>
<evidence type="ECO:0000256" key="4">
    <source>
        <dbReference type="ARBA" id="ARBA00022723"/>
    </source>
</evidence>
<evidence type="ECO:0000313" key="10">
    <source>
        <dbReference type="Proteomes" id="UP000038010"/>
    </source>
</evidence>
<keyword evidence="6" id="KW-0408">Iron</keyword>
<comment type="caution">
    <text evidence="9">The sequence shown here is derived from an EMBL/GenBank/DDBJ whole genome shotgun (WGS) entry which is preliminary data.</text>
</comment>
<dbReference type="SUPFAM" id="SSF48264">
    <property type="entry name" value="Cytochrome P450"/>
    <property type="match status" value="1"/>
</dbReference>
<dbReference type="InterPro" id="IPR036396">
    <property type="entry name" value="Cyt_P450_sf"/>
</dbReference>
<keyword evidence="8" id="KW-1133">Transmembrane helix</keyword>
<dbReference type="OrthoDB" id="1470350at2759"/>
<keyword evidence="5" id="KW-0560">Oxidoreductase</keyword>
<dbReference type="VEuPathDB" id="FungiDB:AB675_4168"/>
<dbReference type="PANTHER" id="PTHR24305:SF29">
    <property type="entry name" value="BENZOATE-PARA-HYDROXYLASE"/>
    <property type="match status" value="1"/>
</dbReference>